<feature type="domain" description="M23ase beta-sheet core" evidence="3">
    <location>
        <begin position="151"/>
        <end position="253"/>
    </location>
</feature>
<dbReference type="AlphaFoldDB" id="A0A1T4WEI8"/>
<feature type="compositionally biased region" description="Polar residues" evidence="1">
    <location>
        <begin position="101"/>
        <end position="115"/>
    </location>
</feature>
<dbReference type="SUPFAM" id="SSF51261">
    <property type="entry name" value="Duplicated hybrid motif"/>
    <property type="match status" value="1"/>
</dbReference>
<organism evidence="4 5">
    <name type="scientific">Caloramator quimbayensis</name>
    <dbReference type="NCBI Taxonomy" id="1147123"/>
    <lineage>
        <taxon>Bacteria</taxon>
        <taxon>Bacillati</taxon>
        <taxon>Bacillota</taxon>
        <taxon>Clostridia</taxon>
        <taxon>Eubacteriales</taxon>
        <taxon>Clostridiaceae</taxon>
        <taxon>Caloramator</taxon>
    </lineage>
</organism>
<reference evidence="5" key="1">
    <citation type="submission" date="2017-02" db="EMBL/GenBank/DDBJ databases">
        <authorList>
            <person name="Varghese N."/>
            <person name="Submissions S."/>
        </authorList>
    </citation>
    <scope>NUCLEOTIDE SEQUENCE [LARGE SCALE GENOMIC DNA]</scope>
    <source>
        <strain evidence="5">USBA 833</strain>
    </source>
</reference>
<dbReference type="OrthoDB" id="9801106at2"/>
<dbReference type="CDD" id="cd12797">
    <property type="entry name" value="M23_peptidase"/>
    <property type="match status" value="1"/>
</dbReference>
<dbReference type="Pfam" id="PF01551">
    <property type="entry name" value="Peptidase_M23"/>
    <property type="match status" value="1"/>
</dbReference>
<sequence>MGIKNMFKKSSKIFDREGFYVVLFVCLCIVAVTAVYISKNNGSTARKSAESQKQQQMQQPDTSQPQFVEEDKKVNETPVLKQEDKKVTTVEKNTTEKTASDKGTTNNKSAPSKTVASSISLKLDMPVAGEIVKKFDKENLQFSNTMQQWETHEGVDIACDLGCEVKASANGKVVDVLDDNTLIPGIKAGYGLKVIIDHENGLRTVYCNLDSDVKVKKGDTVKKGQVIGVVGDTAVRESVAVEGSHLHFVVLKKSGKDYITVDPQDFLH</sequence>
<keyword evidence="2" id="KW-0812">Transmembrane</keyword>
<feature type="compositionally biased region" description="Basic and acidic residues" evidence="1">
    <location>
        <begin position="69"/>
        <end position="100"/>
    </location>
</feature>
<accession>A0A1T4WEI8</accession>
<evidence type="ECO:0000313" key="4">
    <source>
        <dbReference type="EMBL" id="SKA75746.1"/>
    </source>
</evidence>
<dbReference type="InterPro" id="IPR011055">
    <property type="entry name" value="Dup_hybrid_motif"/>
</dbReference>
<keyword evidence="5" id="KW-1185">Reference proteome</keyword>
<keyword evidence="2" id="KW-0472">Membrane</keyword>
<name>A0A1T4WEI8_9CLOT</name>
<evidence type="ECO:0000313" key="5">
    <source>
        <dbReference type="Proteomes" id="UP000190105"/>
    </source>
</evidence>
<dbReference type="PANTHER" id="PTHR21666">
    <property type="entry name" value="PEPTIDASE-RELATED"/>
    <property type="match status" value="1"/>
</dbReference>
<feature type="compositionally biased region" description="Low complexity" evidence="1">
    <location>
        <begin position="52"/>
        <end position="66"/>
    </location>
</feature>
<evidence type="ECO:0000256" key="1">
    <source>
        <dbReference type="SAM" id="MobiDB-lite"/>
    </source>
</evidence>
<evidence type="ECO:0000259" key="3">
    <source>
        <dbReference type="Pfam" id="PF01551"/>
    </source>
</evidence>
<dbReference type="PANTHER" id="PTHR21666:SF270">
    <property type="entry name" value="MUREIN HYDROLASE ACTIVATOR ENVC"/>
    <property type="match status" value="1"/>
</dbReference>
<evidence type="ECO:0000256" key="2">
    <source>
        <dbReference type="SAM" id="Phobius"/>
    </source>
</evidence>
<dbReference type="InterPro" id="IPR050570">
    <property type="entry name" value="Cell_wall_metabolism_enzyme"/>
</dbReference>
<dbReference type="Gene3D" id="2.70.70.10">
    <property type="entry name" value="Glucose Permease (Domain IIA)"/>
    <property type="match status" value="1"/>
</dbReference>
<keyword evidence="4" id="KW-0378">Hydrolase</keyword>
<dbReference type="GO" id="GO:0004222">
    <property type="term" value="F:metalloendopeptidase activity"/>
    <property type="evidence" value="ECO:0007669"/>
    <property type="project" value="TreeGrafter"/>
</dbReference>
<feature type="transmembrane region" description="Helical" evidence="2">
    <location>
        <begin position="20"/>
        <end position="38"/>
    </location>
</feature>
<proteinExistence type="predicted"/>
<dbReference type="RefSeq" id="WP_078695121.1">
    <property type="nucleotide sequence ID" value="NZ_FUYH01000001.1"/>
</dbReference>
<feature type="region of interest" description="Disordered" evidence="1">
    <location>
        <begin position="47"/>
        <end position="115"/>
    </location>
</feature>
<dbReference type="EMBL" id="FUYH01000001">
    <property type="protein sequence ID" value="SKA75746.1"/>
    <property type="molecule type" value="Genomic_DNA"/>
</dbReference>
<dbReference type="Proteomes" id="UP000190105">
    <property type="component" value="Unassembled WGS sequence"/>
</dbReference>
<dbReference type="STRING" id="1147123.SAMN05443428_10184"/>
<dbReference type="InterPro" id="IPR016047">
    <property type="entry name" value="M23ase_b-sheet_dom"/>
</dbReference>
<protein>
    <submittedName>
        <fullName evidence="4">Murein DD-endopeptidase MepM and murein hydrolase activator NlpD, contain LysM domain</fullName>
    </submittedName>
</protein>
<keyword evidence="2" id="KW-1133">Transmembrane helix</keyword>
<gene>
    <name evidence="4" type="ORF">SAMN05443428_10184</name>
</gene>